<dbReference type="InterPro" id="IPR040976">
    <property type="entry name" value="Pkinase_fungal"/>
</dbReference>
<dbReference type="OrthoDB" id="2747778at2759"/>
<dbReference type="Pfam" id="PF17667">
    <property type="entry name" value="Pkinase_fungal"/>
    <property type="match status" value="1"/>
</dbReference>
<accession>A0A0C9Z489</accession>
<dbReference type="AlphaFoldDB" id="A0A0C9Z489"/>
<feature type="compositionally biased region" description="Polar residues" evidence="1">
    <location>
        <begin position="1"/>
        <end position="10"/>
    </location>
</feature>
<dbReference type="HOGENOM" id="CLU_1156797_0_0_1"/>
<protein>
    <recommendedName>
        <fullName evidence="2">Fungal-type protein kinase domain-containing protein</fullName>
    </recommendedName>
</protein>
<evidence type="ECO:0000313" key="3">
    <source>
        <dbReference type="EMBL" id="KIK14828.1"/>
    </source>
</evidence>
<reference evidence="3 4" key="1">
    <citation type="submission" date="2014-04" db="EMBL/GenBank/DDBJ databases">
        <authorList>
            <consortium name="DOE Joint Genome Institute"/>
            <person name="Kuo A."/>
            <person name="Kohler A."/>
            <person name="Costa M.D."/>
            <person name="Nagy L.G."/>
            <person name="Floudas D."/>
            <person name="Copeland A."/>
            <person name="Barry K.W."/>
            <person name="Cichocki N."/>
            <person name="Veneault-Fourrey C."/>
            <person name="LaButti K."/>
            <person name="Lindquist E.A."/>
            <person name="Lipzen A."/>
            <person name="Lundell T."/>
            <person name="Morin E."/>
            <person name="Murat C."/>
            <person name="Sun H."/>
            <person name="Tunlid A."/>
            <person name="Henrissat B."/>
            <person name="Grigoriev I.V."/>
            <person name="Hibbett D.S."/>
            <person name="Martin F."/>
            <person name="Nordberg H.P."/>
            <person name="Cantor M.N."/>
            <person name="Hua S.X."/>
        </authorList>
    </citation>
    <scope>NUCLEOTIDE SEQUENCE [LARGE SCALE GENOMIC DNA]</scope>
    <source>
        <strain evidence="3 4">441</strain>
    </source>
</reference>
<proteinExistence type="predicted"/>
<gene>
    <name evidence="3" type="ORF">PISMIDRAFT_687665</name>
</gene>
<feature type="region of interest" description="Disordered" evidence="1">
    <location>
        <begin position="1"/>
        <end position="20"/>
    </location>
</feature>
<organism evidence="3 4">
    <name type="scientific">Pisolithus microcarpus 441</name>
    <dbReference type="NCBI Taxonomy" id="765257"/>
    <lineage>
        <taxon>Eukaryota</taxon>
        <taxon>Fungi</taxon>
        <taxon>Dikarya</taxon>
        <taxon>Basidiomycota</taxon>
        <taxon>Agaricomycotina</taxon>
        <taxon>Agaricomycetes</taxon>
        <taxon>Agaricomycetidae</taxon>
        <taxon>Boletales</taxon>
        <taxon>Sclerodermatineae</taxon>
        <taxon>Pisolithaceae</taxon>
        <taxon>Pisolithus</taxon>
    </lineage>
</organism>
<evidence type="ECO:0000313" key="4">
    <source>
        <dbReference type="Proteomes" id="UP000054018"/>
    </source>
</evidence>
<feature type="domain" description="Fungal-type protein kinase" evidence="2">
    <location>
        <begin position="34"/>
        <end position="73"/>
    </location>
</feature>
<reference evidence="4" key="2">
    <citation type="submission" date="2015-01" db="EMBL/GenBank/DDBJ databases">
        <title>Evolutionary Origins and Diversification of the Mycorrhizal Mutualists.</title>
        <authorList>
            <consortium name="DOE Joint Genome Institute"/>
            <consortium name="Mycorrhizal Genomics Consortium"/>
            <person name="Kohler A."/>
            <person name="Kuo A."/>
            <person name="Nagy L.G."/>
            <person name="Floudas D."/>
            <person name="Copeland A."/>
            <person name="Barry K.W."/>
            <person name="Cichocki N."/>
            <person name="Veneault-Fourrey C."/>
            <person name="LaButti K."/>
            <person name="Lindquist E.A."/>
            <person name="Lipzen A."/>
            <person name="Lundell T."/>
            <person name="Morin E."/>
            <person name="Murat C."/>
            <person name="Riley R."/>
            <person name="Ohm R."/>
            <person name="Sun H."/>
            <person name="Tunlid A."/>
            <person name="Henrissat B."/>
            <person name="Grigoriev I.V."/>
            <person name="Hibbett D.S."/>
            <person name="Martin F."/>
        </authorList>
    </citation>
    <scope>NUCLEOTIDE SEQUENCE [LARGE SCALE GENOMIC DNA]</scope>
    <source>
        <strain evidence="4">441</strain>
    </source>
</reference>
<evidence type="ECO:0000256" key="1">
    <source>
        <dbReference type="SAM" id="MobiDB-lite"/>
    </source>
</evidence>
<dbReference type="EMBL" id="KN833921">
    <property type="protein sequence ID" value="KIK14828.1"/>
    <property type="molecule type" value="Genomic_DNA"/>
</dbReference>
<keyword evidence="4" id="KW-1185">Reference proteome</keyword>
<name>A0A0C9Z489_9AGAM</name>
<evidence type="ECO:0000259" key="2">
    <source>
        <dbReference type="Pfam" id="PF17667"/>
    </source>
</evidence>
<dbReference type="Proteomes" id="UP000054018">
    <property type="component" value="Unassembled WGS sequence"/>
</dbReference>
<sequence>MASTHESSSGEVVPAANSSKEHAIFPEDKSSVVMRNGRTGTWPFMSAALVENPRQMHVFLDDIESFVHVLGWTVLCCLPSPTDRSFRKYVVSWLYDNSFRTEIGQEMGGSTKQEKFKVGDYPPEEFKLTEHSPILELTRNLASPFRVRYSEPPTEQNRKTIERIEPLVLKGELDEEVLGDSTVPRYDLGIKRLNSSEWFLNTIQDALEAPGWPDKDGAGDNVLPDASRPISNYCLHLRRC</sequence>